<dbReference type="OrthoDB" id="9794508at2"/>
<evidence type="ECO:0000256" key="2">
    <source>
        <dbReference type="ARBA" id="ARBA00023015"/>
    </source>
</evidence>
<evidence type="ECO:0000256" key="3">
    <source>
        <dbReference type="ARBA" id="ARBA00023082"/>
    </source>
</evidence>
<dbReference type="eggNOG" id="COG1595">
    <property type="taxonomic scope" value="Bacteria"/>
</dbReference>
<dbReference type="RefSeq" id="WP_052130114.1">
    <property type="nucleotide sequence ID" value="NZ_AVCY01000009.1"/>
</dbReference>
<evidence type="ECO:0008006" key="9">
    <source>
        <dbReference type="Google" id="ProtNLM"/>
    </source>
</evidence>
<dbReference type="Gene3D" id="1.10.1740.10">
    <property type="match status" value="1"/>
</dbReference>
<evidence type="ECO:0000259" key="6">
    <source>
        <dbReference type="Pfam" id="PF08281"/>
    </source>
</evidence>
<evidence type="ECO:0000256" key="1">
    <source>
        <dbReference type="ARBA" id="ARBA00010641"/>
    </source>
</evidence>
<dbReference type="InterPro" id="IPR039425">
    <property type="entry name" value="RNA_pol_sigma-70-like"/>
</dbReference>
<gene>
    <name evidence="7" type="ORF">CD33_08475</name>
</gene>
<keyword evidence="8" id="KW-1185">Reference proteome</keyword>
<dbReference type="NCBIfam" id="TIGR02937">
    <property type="entry name" value="sigma70-ECF"/>
    <property type="match status" value="1"/>
</dbReference>
<dbReference type="Pfam" id="PF04542">
    <property type="entry name" value="Sigma70_r2"/>
    <property type="match status" value="1"/>
</dbReference>
<sequence>MNQLEDERFRYLINEHNDYLLQLSYLYVKDWNTAEDIVQEVFIKYWVKSEQFQGQSSLRTYLTRMTINRSKDYLKSWRYRAQTLTNVFTDSNRTKNQLILQDEQLIVAEAVLSLPIKFREVIILYYFNELTIQNISNILVTSESTIKYRLKKAKERLKDILSTQQWEVLLNE</sequence>
<keyword evidence="4" id="KW-0804">Transcription</keyword>
<dbReference type="STRING" id="1384057.CD33_08475"/>
<dbReference type="InterPro" id="IPR036388">
    <property type="entry name" value="WH-like_DNA-bd_sf"/>
</dbReference>
<name>A0A0A3HUQ7_9BACL</name>
<dbReference type="SUPFAM" id="SSF88659">
    <property type="entry name" value="Sigma3 and sigma4 domains of RNA polymerase sigma factors"/>
    <property type="match status" value="1"/>
</dbReference>
<accession>A0A0A3HUQ7</accession>
<dbReference type="InterPro" id="IPR014284">
    <property type="entry name" value="RNA_pol_sigma-70_dom"/>
</dbReference>
<evidence type="ECO:0000313" key="8">
    <source>
        <dbReference type="Proteomes" id="UP000030408"/>
    </source>
</evidence>
<dbReference type="PANTHER" id="PTHR43133">
    <property type="entry name" value="RNA POLYMERASE ECF-TYPE SIGMA FACTO"/>
    <property type="match status" value="1"/>
</dbReference>
<dbReference type="AlphaFoldDB" id="A0A0A3HUQ7"/>
<comment type="similarity">
    <text evidence="1">Belongs to the sigma-70 factor family. ECF subfamily.</text>
</comment>
<dbReference type="CDD" id="cd06171">
    <property type="entry name" value="Sigma70_r4"/>
    <property type="match status" value="1"/>
</dbReference>
<dbReference type="InterPro" id="IPR013325">
    <property type="entry name" value="RNA_pol_sigma_r2"/>
</dbReference>
<reference evidence="7 8" key="1">
    <citation type="submission" date="2014-02" db="EMBL/GenBank/DDBJ databases">
        <title>Draft genome sequence of Lysinibacillus sinduriensis JCM 15800.</title>
        <authorList>
            <person name="Zhang F."/>
            <person name="Wang G."/>
            <person name="Zhang L."/>
        </authorList>
    </citation>
    <scope>NUCLEOTIDE SEQUENCE [LARGE SCALE GENOMIC DNA]</scope>
    <source>
        <strain evidence="7 8">JCM 15800</strain>
    </source>
</reference>
<dbReference type="InterPro" id="IPR013324">
    <property type="entry name" value="RNA_pol_sigma_r3/r4-like"/>
</dbReference>
<dbReference type="EMBL" id="JPVO01000047">
    <property type="protein sequence ID" value="KGR76184.1"/>
    <property type="molecule type" value="Genomic_DNA"/>
</dbReference>
<evidence type="ECO:0000259" key="5">
    <source>
        <dbReference type="Pfam" id="PF04542"/>
    </source>
</evidence>
<dbReference type="InterPro" id="IPR013249">
    <property type="entry name" value="RNA_pol_sigma70_r4_t2"/>
</dbReference>
<dbReference type="Proteomes" id="UP000030408">
    <property type="component" value="Unassembled WGS sequence"/>
</dbReference>
<feature type="domain" description="RNA polymerase sigma factor 70 region 4 type 2" evidence="6">
    <location>
        <begin position="106"/>
        <end position="157"/>
    </location>
</feature>
<evidence type="ECO:0000256" key="4">
    <source>
        <dbReference type="ARBA" id="ARBA00023163"/>
    </source>
</evidence>
<evidence type="ECO:0000313" key="7">
    <source>
        <dbReference type="EMBL" id="KGR76184.1"/>
    </source>
</evidence>
<dbReference type="GO" id="GO:0006352">
    <property type="term" value="P:DNA-templated transcription initiation"/>
    <property type="evidence" value="ECO:0007669"/>
    <property type="project" value="InterPro"/>
</dbReference>
<dbReference type="GO" id="GO:0016987">
    <property type="term" value="F:sigma factor activity"/>
    <property type="evidence" value="ECO:0007669"/>
    <property type="project" value="UniProtKB-KW"/>
</dbReference>
<keyword evidence="3" id="KW-0731">Sigma factor</keyword>
<feature type="domain" description="RNA polymerase sigma-70 region 2" evidence="5">
    <location>
        <begin position="12"/>
        <end position="76"/>
    </location>
</feature>
<dbReference type="GO" id="GO:0003677">
    <property type="term" value="F:DNA binding"/>
    <property type="evidence" value="ECO:0007669"/>
    <property type="project" value="InterPro"/>
</dbReference>
<dbReference type="PANTHER" id="PTHR43133:SF60">
    <property type="entry name" value="RNA POLYMERASE SIGMA FACTOR SIGV"/>
    <property type="match status" value="1"/>
</dbReference>
<keyword evidence="2" id="KW-0805">Transcription regulation</keyword>
<dbReference type="Pfam" id="PF08281">
    <property type="entry name" value="Sigma70_r4_2"/>
    <property type="match status" value="1"/>
</dbReference>
<organism evidence="7 8">
    <name type="scientific">Ureibacillus sinduriensis BLB-1 = JCM 15800</name>
    <dbReference type="NCBI Taxonomy" id="1384057"/>
    <lineage>
        <taxon>Bacteria</taxon>
        <taxon>Bacillati</taxon>
        <taxon>Bacillota</taxon>
        <taxon>Bacilli</taxon>
        <taxon>Bacillales</taxon>
        <taxon>Caryophanaceae</taxon>
        <taxon>Ureibacillus</taxon>
    </lineage>
</organism>
<dbReference type="SUPFAM" id="SSF88946">
    <property type="entry name" value="Sigma2 domain of RNA polymerase sigma factors"/>
    <property type="match status" value="1"/>
</dbReference>
<proteinExistence type="inferred from homology"/>
<comment type="caution">
    <text evidence="7">The sequence shown here is derived from an EMBL/GenBank/DDBJ whole genome shotgun (WGS) entry which is preliminary data.</text>
</comment>
<dbReference type="InterPro" id="IPR007627">
    <property type="entry name" value="RNA_pol_sigma70_r2"/>
</dbReference>
<dbReference type="Gene3D" id="1.10.10.10">
    <property type="entry name" value="Winged helix-like DNA-binding domain superfamily/Winged helix DNA-binding domain"/>
    <property type="match status" value="1"/>
</dbReference>
<protein>
    <recommendedName>
        <fullName evidence="9">RNA polymerase</fullName>
    </recommendedName>
</protein>